<dbReference type="Proteomes" id="UP000015559">
    <property type="component" value="Chromosome"/>
</dbReference>
<keyword evidence="3 6" id="KW-0479">Metal-binding</keyword>
<evidence type="ECO:0000256" key="3">
    <source>
        <dbReference type="ARBA" id="ARBA00022723"/>
    </source>
</evidence>
<dbReference type="GO" id="GO:0009055">
    <property type="term" value="F:electron transfer activity"/>
    <property type="evidence" value="ECO:0007669"/>
    <property type="project" value="InterPro"/>
</dbReference>
<dbReference type="InterPro" id="IPR009056">
    <property type="entry name" value="Cyt_c-like_dom"/>
</dbReference>
<dbReference type="RefSeq" id="WP_009207471.1">
    <property type="nucleotide sequence ID" value="NC_022357.1"/>
</dbReference>
<dbReference type="HOGENOM" id="CLU_082349_2_0_4"/>
<dbReference type="PANTHER" id="PTHR40942">
    <property type="match status" value="1"/>
</dbReference>
<evidence type="ECO:0000256" key="1">
    <source>
        <dbReference type="ARBA" id="ARBA00022448"/>
    </source>
</evidence>
<dbReference type="InterPro" id="IPR002323">
    <property type="entry name" value="Cyt_CIE"/>
</dbReference>
<dbReference type="AlphaFoldDB" id="S6ANU6"/>
<dbReference type="KEGG" id="sdr:SCD_n02770"/>
<dbReference type="OrthoDB" id="9814708at2"/>
<keyword evidence="7" id="KW-0812">Transmembrane</keyword>
<keyword evidence="4" id="KW-0249">Electron transport</keyword>
<dbReference type="PANTHER" id="PTHR40942:SF4">
    <property type="entry name" value="CYTOCHROME C5"/>
    <property type="match status" value="1"/>
</dbReference>
<dbReference type="Gene3D" id="1.10.760.10">
    <property type="entry name" value="Cytochrome c-like domain"/>
    <property type="match status" value="1"/>
</dbReference>
<protein>
    <submittedName>
        <fullName evidence="9">Cytochrome c5</fullName>
    </submittedName>
</protein>
<evidence type="ECO:0000256" key="2">
    <source>
        <dbReference type="ARBA" id="ARBA00022617"/>
    </source>
</evidence>
<accession>S6ANU6</accession>
<dbReference type="GO" id="GO:0020037">
    <property type="term" value="F:heme binding"/>
    <property type="evidence" value="ECO:0007669"/>
    <property type="project" value="InterPro"/>
</dbReference>
<dbReference type="GO" id="GO:0005506">
    <property type="term" value="F:iron ion binding"/>
    <property type="evidence" value="ECO:0007669"/>
    <property type="project" value="InterPro"/>
</dbReference>
<dbReference type="EMBL" id="AP013066">
    <property type="protein sequence ID" value="BAN36569.1"/>
    <property type="molecule type" value="Genomic_DNA"/>
</dbReference>
<evidence type="ECO:0000256" key="5">
    <source>
        <dbReference type="ARBA" id="ARBA00023004"/>
    </source>
</evidence>
<keyword evidence="2 6" id="KW-0349">Heme</keyword>
<proteinExistence type="predicted"/>
<feature type="transmembrane region" description="Helical" evidence="7">
    <location>
        <begin position="12"/>
        <end position="33"/>
    </location>
</feature>
<evidence type="ECO:0000313" key="10">
    <source>
        <dbReference type="Proteomes" id="UP000015559"/>
    </source>
</evidence>
<keyword evidence="7" id="KW-0472">Membrane</keyword>
<dbReference type="InterPro" id="IPR036909">
    <property type="entry name" value="Cyt_c-like_dom_sf"/>
</dbReference>
<keyword evidence="10" id="KW-1185">Reference proteome</keyword>
<dbReference type="PROSITE" id="PS51007">
    <property type="entry name" value="CYTC"/>
    <property type="match status" value="1"/>
</dbReference>
<sequence>MSGHEMKKTTVTQFLLALVGALIPVLIVAFLIFKLVMGIQTTHVDAVDTQAATEEITKRLKPVGEVAIGEAKPDAGGVVDGKKVYEGLCQACHATGAAGAPKAGDKGAWGPRISQGKDTLFKHAIGGFTGKSGAMPAKGGNPALSDDEVKAAVEHLIGLSK</sequence>
<dbReference type="eggNOG" id="COG3245">
    <property type="taxonomic scope" value="Bacteria"/>
</dbReference>
<evidence type="ECO:0000259" key="8">
    <source>
        <dbReference type="PROSITE" id="PS51007"/>
    </source>
</evidence>
<feature type="domain" description="Cytochrome c" evidence="8">
    <location>
        <begin position="76"/>
        <end position="160"/>
    </location>
</feature>
<name>S6ANU6_SULDS</name>
<evidence type="ECO:0000256" key="6">
    <source>
        <dbReference type="PROSITE-ProRule" id="PRU00433"/>
    </source>
</evidence>
<dbReference type="PRINTS" id="PR00607">
    <property type="entry name" value="CYTCHROMECIE"/>
</dbReference>
<keyword evidence="7" id="KW-1133">Transmembrane helix</keyword>
<evidence type="ECO:0000256" key="7">
    <source>
        <dbReference type="SAM" id="Phobius"/>
    </source>
</evidence>
<organism evidence="9 10">
    <name type="scientific">Sulfuricella denitrificans (strain DSM 22764 / NBRC 105220 / skB26)</name>
    <dbReference type="NCBI Taxonomy" id="1163617"/>
    <lineage>
        <taxon>Bacteria</taxon>
        <taxon>Pseudomonadati</taxon>
        <taxon>Pseudomonadota</taxon>
        <taxon>Betaproteobacteria</taxon>
        <taxon>Nitrosomonadales</taxon>
        <taxon>Sulfuricellaceae</taxon>
        <taxon>Sulfuricella</taxon>
    </lineage>
</organism>
<dbReference type="Pfam" id="PF13442">
    <property type="entry name" value="Cytochrome_CBB3"/>
    <property type="match status" value="1"/>
</dbReference>
<reference evidence="9 10" key="1">
    <citation type="journal article" date="2012" name="Appl. Environ. Microbiol.">
        <title>Draft genome sequence of a psychrotolerant sulfur-oxidizing bacterium, Sulfuricella denitrificans skB26, and proteomic insights into cold adaptation.</title>
        <authorList>
            <person name="Watanabe T."/>
            <person name="Kojima H."/>
            <person name="Fukui M."/>
        </authorList>
    </citation>
    <scope>NUCLEOTIDE SEQUENCE [LARGE SCALE GENOMIC DNA]</scope>
    <source>
        <strain evidence="10">skB26</strain>
    </source>
</reference>
<dbReference type="SUPFAM" id="SSF46626">
    <property type="entry name" value="Cytochrome c"/>
    <property type="match status" value="1"/>
</dbReference>
<keyword evidence="1" id="KW-0813">Transport</keyword>
<evidence type="ECO:0000313" key="9">
    <source>
        <dbReference type="EMBL" id="BAN36569.1"/>
    </source>
</evidence>
<keyword evidence="5 6" id="KW-0408">Iron</keyword>
<dbReference type="STRING" id="1163617.SCD_n02770"/>
<evidence type="ECO:0000256" key="4">
    <source>
        <dbReference type="ARBA" id="ARBA00022982"/>
    </source>
</evidence>
<gene>
    <name evidence="9" type="primary">nosC</name>
    <name evidence="9" type="ORF">SCD_n02770</name>
</gene>